<evidence type="ECO:0000313" key="3">
    <source>
        <dbReference type="Proteomes" id="UP001236303"/>
    </source>
</evidence>
<evidence type="ECO:0000313" key="2">
    <source>
        <dbReference type="EMBL" id="MDK7242523.1"/>
    </source>
</evidence>
<gene>
    <name evidence="2" type="ORF">QP451_05655</name>
</gene>
<feature type="transmembrane region" description="Helical" evidence="1">
    <location>
        <begin position="46"/>
        <end position="68"/>
    </location>
</feature>
<feature type="transmembrane region" description="Helical" evidence="1">
    <location>
        <begin position="80"/>
        <end position="98"/>
    </location>
</feature>
<evidence type="ECO:0000256" key="1">
    <source>
        <dbReference type="SAM" id="Phobius"/>
    </source>
</evidence>
<feature type="transmembrane region" description="Helical" evidence="1">
    <location>
        <begin position="110"/>
        <end position="129"/>
    </location>
</feature>
<dbReference type="Proteomes" id="UP001236303">
    <property type="component" value="Unassembled WGS sequence"/>
</dbReference>
<name>A0AAW6YCS0_NEISU</name>
<dbReference type="RefSeq" id="WP_285070954.1">
    <property type="nucleotide sequence ID" value="NZ_JASOPA010000003.1"/>
</dbReference>
<feature type="transmembrane region" description="Helical" evidence="1">
    <location>
        <begin position="141"/>
        <end position="158"/>
    </location>
</feature>
<comment type="caution">
    <text evidence="2">The sequence shown here is derived from an EMBL/GenBank/DDBJ whole genome shotgun (WGS) entry which is preliminary data.</text>
</comment>
<accession>A0AAW6YCS0</accession>
<keyword evidence="1" id="KW-0472">Membrane</keyword>
<proteinExistence type="predicted"/>
<sequence length="364" mass="42718">MDVLLYVIIYPILAIALFFISNWLGKHSYSLGYHKIDFIVDREDSAAFNFSLKVLTPAIFIILISAILYSFQLDRFTESIYIVTIYSVLLRLFINLFMGRLHILDWKLQIFYAITISIVSYFVYVKLILPKKPLIPDFNTISNELWIIIGLFIFNIINKIELPEAKKKERISKYIAIKYKNFISLYDKYIKSNLEDGLENIYKKVEIEKKWDTNNNDFRINNLKFLQLVVYSIMIFEDFNRPKNARLIENFVAKHSPREITLGIMQVKTDKLITDEQSISLGIDKIINSFYGYLVEYVQSDYNSSRDCIDLILEDYNLGEEYSGSVKNICDILSIKIYQEDFIDIWFDNLQIMKKGNVKLVIGG</sequence>
<dbReference type="EMBL" id="JASOPA010000003">
    <property type="protein sequence ID" value="MDK7242523.1"/>
    <property type="molecule type" value="Genomic_DNA"/>
</dbReference>
<reference evidence="2" key="1">
    <citation type="submission" date="2023-05" db="EMBL/GenBank/DDBJ databases">
        <title>Cataloging the Phylogenetic Diversity of Human Bladder Bacteria.</title>
        <authorList>
            <person name="Du J."/>
        </authorList>
    </citation>
    <scope>NUCLEOTIDE SEQUENCE</scope>
    <source>
        <strain evidence="2">UMB1050</strain>
    </source>
</reference>
<organism evidence="2 3">
    <name type="scientific">Neisseria subflava</name>
    <dbReference type="NCBI Taxonomy" id="28449"/>
    <lineage>
        <taxon>Bacteria</taxon>
        <taxon>Pseudomonadati</taxon>
        <taxon>Pseudomonadota</taxon>
        <taxon>Betaproteobacteria</taxon>
        <taxon>Neisseriales</taxon>
        <taxon>Neisseriaceae</taxon>
        <taxon>Neisseria</taxon>
    </lineage>
</organism>
<dbReference type="AlphaFoldDB" id="A0AAW6YCS0"/>
<protein>
    <submittedName>
        <fullName evidence="2">Uncharacterized protein</fullName>
    </submittedName>
</protein>
<feature type="transmembrane region" description="Helical" evidence="1">
    <location>
        <begin position="6"/>
        <end position="25"/>
    </location>
</feature>
<keyword evidence="1" id="KW-0812">Transmembrane</keyword>
<keyword evidence="1" id="KW-1133">Transmembrane helix</keyword>